<gene>
    <name evidence="2" type="ORF">DMAD_13545</name>
</gene>
<keyword evidence="3" id="KW-1185">Reference proteome</keyword>
<evidence type="ECO:0000256" key="1">
    <source>
        <dbReference type="SAM" id="MobiDB-lite"/>
    </source>
</evidence>
<dbReference type="EMBL" id="AP029264">
    <property type="protein sequence ID" value="BFF96322.1"/>
    <property type="molecule type" value="Genomic_DNA"/>
</dbReference>
<protein>
    <submittedName>
        <fullName evidence="2">Uncharacterized protein</fullName>
    </submittedName>
</protein>
<reference evidence="2 3" key="1">
    <citation type="submission" date="2024-02" db="EMBL/GenBank/DDBJ databases">
        <title>A chromosome-level genome assembly of Drosophila madeirensis, a fruit fly species endemic to Madeira island.</title>
        <authorList>
            <person name="Tomihara K."/>
            <person name="Llopart A."/>
            <person name="Yamamoto D."/>
        </authorList>
    </citation>
    <scope>NUCLEOTIDE SEQUENCE [LARGE SCALE GENOMIC DNA]</scope>
    <source>
        <strain evidence="2 3">RF1</strain>
    </source>
</reference>
<sequence>MEANTTQKQDTQMQEEKSLEAEDEARSAAGGGGVVGPPLSDGVELVSVYNVPFPLPEQTIPELCRDEYLKNILLPYRTVVEKRKRTEDSHELLYLDDDGPEKTPEALAIKQMIRQTRLWSTQRSKVVSIIQRRTVRLYEFALECQKASVDFMLPRLRKQLGLFSNPWPGEINEVPNNLFNWSVDYFMQRLHVNQLYLDVIQRERSSSDLDCIKFRTDLHEIISLLQEVRDDFIDGRDICQYSMRLIHDAKYITNSDWINDINKARQLQEELQYNTFTNHGSRNYRGSTVDRQSNLKIEFEHEQAVGPIDLRYRINWMHSCIDQKLMKLTGKEDLLETELNEVRTHMKQDALVHNTAELVIANQAASFKTQIKEWEEKLEADLENAELLCSQTSNNLQKVKDDLVFYKEQQEMYKQRIIEVKAQIEQEEQERIQETERRAFSLSQNTLHKQKRQSKDKKKKF</sequence>
<dbReference type="Proteomes" id="UP001500889">
    <property type="component" value="Chromosome U"/>
</dbReference>
<organism evidence="2 3">
    <name type="scientific">Drosophila madeirensis</name>
    <name type="common">Fruit fly</name>
    <dbReference type="NCBI Taxonomy" id="30013"/>
    <lineage>
        <taxon>Eukaryota</taxon>
        <taxon>Metazoa</taxon>
        <taxon>Ecdysozoa</taxon>
        <taxon>Arthropoda</taxon>
        <taxon>Hexapoda</taxon>
        <taxon>Insecta</taxon>
        <taxon>Pterygota</taxon>
        <taxon>Neoptera</taxon>
        <taxon>Endopterygota</taxon>
        <taxon>Diptera</taxon>
        <taxon>Brachycera</taxon>
        <taxon>Muscomorpha</taxon>
        <taxon>Ephydroidea</taxon>
        <taxon>Drosophilidae</taxon>
        <taxon>Drosophila</taxon>
        <taxon>Sophophora</taxon>
    </lineage>
</organism>
<proteinExistence type="predicted"/>
<feature type="region of interest" description="Disordered" evidence="1">
    <location>
        <begin position="434"/>
        <end position="461"/>
    </location>
</feature>
<name>A0AAU9FKZ3_DROMD</name>
<feature type="region of interest" description="Disordered" evidence="1">
    <location>
        <begin position="1"/>
        <end position="36"/>
    </location>
</feature>
<evidence type="ECO:0000313" key="3">
    <source>
        <dbReference type="Proteomes" id="UP001500889"/>
    </source>
</evidence>
<accession>A0AAU9FKZ3</accession>
<dbReference type="AlphaFoldDB" id="A0AAU9FKZ3"/>
<feature type="compositionally biased region" description="Basic residues" evidence="1">
    <location>
        <begin position="448"/>
        <end position="461"/>
    </location>
</feature>
<feature type="compositionally biased region" description="Polar residues" evidence="1">
    <location>
        <begin position="1"/>
        <end position="12"/>
    </location>
</feature>
<evidence type="ECO:0000313" key="2">
    <source>
        <dbReference type="EMBL" id="BFF96322.1"/>
    </source>
</evidence>
<feature type="compositionally biased region" description="Basic and acidic residues" evidence="1">
    <location>
        <begin position="14"/>
        <end position="26"/>
    </location>
</feature>